<keyword evidence="2" id="KW-1185">Reference proteome</keyword>
<dbReference type="EMBL" id="CP069023">
    <property type="protein sequence ID" value="QRC91283.1"/>
    <property type="molecule type" value="Genomic_DNA"/>
</dbReference>
<evidence type="ECO:0000313" key="1">
    <source>
        <dbReference type="EMBL" id="QRC91283.1"/>
    </source>
</evidence>
<reference evidence="2" key="1">
    <citation type="journal article" date="2021" name="BMC Genomics">
        <title>Chromosome-level genome assembly and manually-curated proteome of model necrotroph Parastagonospora nodorum Sn15 reveals a genome-wide trove of candidate effector homologs, and redundancy of virulence-related functions within an accessory chromosome.</title>
        <authorList>
            <person name="Bertazzoni S."/>
            <person name="Jones D.A.B."/>
            <person name="Phan H.T."/>
            <person name="Tan K.-C."/>
            <person name="Hane J.K."/>
        </authorList>
    </citation>
    <scope>NUCLEOTIDE SEQUENCE [LARGE SCALE GENOMIC DNA]</scope>
    <source>
        <strain evidence="2">SN15 / ATCC MYA-4574 / FGSC 10173)</strain>
    </source>
</reference>
<dbReference type="Proteomes" id="UP000663193">
    <property type="component" value="Chromosome 1"/>
</dbReference>
<name>A0A7U2EQM4_PHANO</name>
<dbReference type="VEuPathDB" id="FungiDB:JI435_401170"/>
<organism evidence="1 2">
    <name type="scientific">Phaeosphaeria nodorum (strain SN15 / ATCC MYA-4574 / FGSC 10173)</name>
    <name type="common">Glume blotch fungus</name>
    <name type="synonym">Parastagonospora nodorum</name>
    <dbReference type="NCBI Taxonomy" id="321614"/>
    <lineage>
        <taxon>Eukaryota</taxon>
        <taxon>Fungi</taxon>
        <taxon>Dikarya</taxon>
        <taxon>Ascomycota</taxon>
        <taxon>Pezizomycotina</taxon>
        <taxon>Dothideomycetes</taxon>
        <taxon>Pleosporomycetidae</taxon>
        <taxon>Pleosporales</taxon>
        <taxon>Pleosporineae</taxon>
        <taxon>Phaeosphaeriaceae</taxon>
        <taxon>Parastagonospora</taxon>
    </lineage>
</organism>
<dbReference type="AlphaFoldDB" id="A0A7U2EQM4"/>
<gene>
    <name evidence="1" type="ORF">JI435_401170</name>
</gene>
<proteinExistence type="predicted"/>
<evidence type="ECO:0000313" key="2">
    <source>
        <dbReference type="Proteomes" id="UP000663193"/>
    </source>
</evidence>
<accession>A0A7U2EQM4</accession>
<sequence length="98" mass="10644">MLAEPLELSAGTEMLWPSELLLKERSIGDVEKRWIGKAQSGIKISTCRDLTLEESPIDFGLGSGKLERLGRLLETNVDVLEELKPIDVQGLPGATPGS</sequence>
<protein>
    <submittedName>
        <fullName evidence="1">Uncharacterized protein</fullName>
    </submittedName>
</protein>